<dbReference type="Proteomes" id="UP000188533">
    <property type="component" value="Unassembled WGS sequence"/>
</dbReference>
<keyword evidence="2" id="KW-0732">Signal</keyword>
<feature type="chain" id="PRO_5010250114" description="Cupredoxin" evidence="2">
    <location>
        <begin position="27"/>
        <end position="366"/>
    </location>
</feature>
<organism evidence="3 4">
    <name type="scientific">Lentinula edodes</name>
    <name type="common">Shiitake mushroom</name>
    <name type="synonym">Lentinus edodes</name>
    <dbReference type="NCBI Taxonomy" id="5353"/>
    <lineage>
        <taxon>Eukaryota</taxon>
        <taxon>Fungi</taxon>
        <taxon>Dikarya</taxon>
        <taxon>Basidiomycota</taxon>
        <taxon>Agaricomycotina</taxon>
        <taxon>Agaricomycetes</taxon>
        <taxon>Agaricomycetidae</taxon>
        <taxon>Agaricales</taxon>
        <taxon>Marasmiineae</taxon>
        <taxon>Omphalotaceae</taxon>
        <taxon>Lentinula</taxon>
    </lineage>
</organism>
<dbReference type="SUPFAM" id="SSF49503">
    <property type="entry name" value="Cupredoxins"/>
    <property type="match status" value="2"/>
</dbReference>
<keyword evidence="1" id="KW-0472">Membrane</keyword>
<comment type="caution">
    <text evidence="3">The sequence shown here is derived from an EMBL/GenBank/DDBJ whole genome shotgun (WGS) entry which is preliminary data.</text>
</comment>
<feature type="signal peptide" evidence="2">
    <location>
        <begin position="1"/>
        <end position="26"/>
    </location>
</feature>
<dbReference type="STRING" id="5353.A0A1Q3E5W7"/>
<evidence type="ECO:0008006" key="5">
    <source>
        <dbReference type="Google" id="ProtNLM"/>
    </source>
</evidence>
<proteinExistence type="predicted"/>
<evidence type="ECO:0000313" key="4">
    <source>
        <dbReference type="Proteomes" id="UP000188533"/>
    </source>
</evidence>
<name>A0A1Q3E5W7_LENED</name>
<dbReference type="CDD" id="cd00920">
    <property type="entry name" value="Cupredoxin"/>
    <property type="match status" value="2"/>
</dbReference>
<keyword evidence="4" id="KW-1185">Reference proteome</keyword>
<reference evidence="3 4" key="2">
    <citation type="submission" date="2017-02" db="EMBL/GenBank/DDBJ databases">
        <title>A genome survey and senescence transcriptome analysis in Lentinula edodes.</title>
        <authorList>
            <person name="Sakamoto Y."/>
            <person name="Nakade K."/>
            <person name="Sato S."/>
            <person name="Yoshida Y."/>
            <person name="Miyazaki K."/>
            <person name="Natsume S."/>
            <person name="Konno N."/>
        </authorList>
    </citation>
    <scope>NUCLEOTIDE SEQUENCE [LARGE SCALE GENOMIC DNA]</scope>
    <source>
        <strain evidence="3 4">NBRC 111202</strain>
    </source>
</reference>
<accession>A0A1Q3E5W7</accession>
<gene>
    <name evidence="3" type="ORF">LENED_004224</name>
</gene>
<sequence length="366" mass="37531">MFSYKTSAFAALVGISLAVIPPVVRSATIDVTVGGPNGTVAYAPEYVNASIGDVVRFTFEQKNHTVTQSSFASPCSPLANGFDSGFVPVAANVTSDFITAELTIENTDPVWVYCRQTGHCEEGMVFAVNPGSDAKFAAFKAAAMGQNSTSTASVSIVTVTATVTVSGGETITTTYGSYPGSSAPTAATSTDHKVIVGDNGTLTYNPANITAQIGDTVTFEFHQKNHTVTQSSFADPCTALSASSPGTVSFDSGFMPVATNATTFPTVTIQINDTKPFWAYCRQSTPVSHCESGMVFSVNAVENSNSSFEAFQAKALALNTTASASGSASLSSPSATSTSNSALSIHGIYGAGTVIAVVGAVVGVLL</sequence>
<dbReference type="EMBL" id="BDGU01000101">
    <property type="protein sequence ID" value="GAW02561.1"/>
    <property type="molecule type" value="Genomic_DNA"/>
</dbReference>
<evidence type="ECO:0000256" key="2">
    <source>
        <dbReference type="SAM" id="SignalP"/>
    </source>
</evidence>
<protein>
    <recommendedName>
        <fullName evidence="5">Cupredoxin</fullName>
    </recommendedName>
</protein>
<dbReference type="PANTHER" id="PTHR34883:SF15">
    <property type="entry name" value="EXTRACELLULAR SERINE-RICH PROTEIN"/>
    <property type="match status" value="1"/>
</dbReference>
<feature type="transmembrane region" description="Helical" evidence="1">
    <location>
        <begin position="343"/>
        <end position="365"/>
    </location>
</feature>
<dbReference type="PANTHER" id="PTHR34883">
    <property type="entry name" value="SERINE-RICH PROTEIN, PUTATIVE-RELATED-RELATED"/>
    <property type="match status" value="1"/>
</dbReference>
<dbReference type="OrthoDB" id="1921208at2759"/>
<evidence type="ECO:0000256" key="1">
    <source>
        <dbReference type="SAM" id="Phobius"/>
    </source>
</evidence>
<keyword evidence="1" id="KW-1133">Transmembrane helix</keyword>
<dbReference type="Gene3D" id="2.60.40.420">
    <property type="entry name" value="Cupredoxins - blue copper proteins"/>
    <property type="match status" value="2"/>
</dbReference>
<keyword evidence="1" id="KW-0812">Transmembrane</keyword>
<dbReference type="InterPro" id="IPR052953">
    <property type="entry name" value="Ser-rich/MCO-related"/>
</dbReference>
<evidence type="ECO:0000313" key="3">
    <source>
        <dbReference type="EMBL" id="GAW02561.1"/>
    </source>
</evidence>
<reference evidence="3 4" key="1">
    <citation type="submission" date="2016-08" db="EMBL/GenBank/DDBJ databases">
        <authorList>
            <consortium name="Lentinula edodes genome sequencing consortium"/>
            <person name="Sakamoto Y."/>
            <person name="Nakade K."/>
            <person name="Sato S."/>
            <person name="Yoshida Y."/>
            <person name="Miyazaki K."/>
            <person name="Natsume S."/>
            <person name="Konno N."/>
        </authorList>
    </citation>
    <scope>NUCLEOTIDE SEQUENCE [LARGE SCALE GENOMIC DNA]</scope>
    <source>
        <strain evidence="3 4">NBRC 111202</strain>
    </source>
</reference>
<dbReference type="InterPro" id="IPR008972">
    <property type="entry name" value="Cupredoxin"/>
</dbReference>
<dbReference type="AlphaFoldDB" id="A0A1Q3E5W7"/>